<dbReference type="InterPro" id="IPR055869">
    <property type="entry name" value="DUF7446"/>
</dbReference>
<organism evidence="1">
    <name type="scientific">Aeromonas salmonicida subsp. salmonicida</name>
    <dbReference type="NCBI Taxonomy" id="29491"/>
    <lineage>
        <taxon>Bacteria</taxon>
        <taxon>Pseudomonadati</taxon>
        <taxon>Pseudomonadota</taxon>
        <taxon>Gammaproteobacteria</taxon>
        <taxon>Aeromonadales</taxon>
        <taxon>Aeromonadaceae</taxon>
        <taxon>Aeromonas</taxon>
    </lineage>
</organism>
<sequence length="288" mass="31030">MSKVKTMGASPLTGKIYHGTLDTQKSCWVGQKKDVTELACRSVAEHLKITKRKVAFGLADGGFIVLQASVVDELPAEFDEIGGGVMTEHTKGLLALFRNGQSVGSTDGTGVCEVWPRDENGFPDSEGKANARRIVACWNLLDGYDTKEFEGVRLAEFVAKQAYLNEMTTNDGLNISMSGMALQMVAASFAGQFKANGATNYLELSGNHPETGPFTITMQRAEGLTPAQKLAAMTKQRDVLLEALELSLAAMEHMGNSLNEMDAVTEEDEVHYAAFEQARAAIAIAKGE</sequence>
<dbReference type="EMBL" id="KJ626178">
    <property type="protein sequence ID" value="AIZ49556.1"/>
    <property type="molecule type" value="Genomic_DNA"/>
</dbReference>
<evidence type="ECO:0000313" key="1">
    <source>
        <dbReference type="EMBL" id="AIZ49556.1"/>
    </source>
</evidence>
<reference evidence="1" key="1">
    <citation type="submission" date="2014-03" db="EMBL/GenBank/DDBJ databases">
        <authorList>
            <person name="Emond-Rheault J.-G."/>
            <person name="Trudel M.V."/>
            <person name="Vincent A.T."/>
            <person name="Brochu F."/>
            <person name="Boyle B."/>
            <person name="Tanaka K.H."/>
            <person name="Attere S.A."/>
            <person name="Jubinville E."/>
            <person name="Frenette M."/>
            <person name="Derome N."/>
            <person name="Charette S.J."/>
        </authorList>
    </citation>
    <scope>NUCLEOTIDE SEQUENCE</scope>
    <source>
        <strain evidence="1">01-B526</strain>
    </source>
</reference>
<accession>A0A0A7KVW1</accession>
<proteinExistence type="predicted"/>
<name>A0A0A7KVW1_AERSS</name>
<reference evidence="1" key="2">
    <citation type="journal article" date="2015" name="Vet. Microbiol.">
        <title>Variants of a genomic island in Aeromonas salmonicida subsp. salmonicida link isolates with their geographical origins.</title>
        <authorList>
            <person name="Emond-Rheault J.G."/>
            <person name="Vincent A.T."/>
            <person name="Trudel M.V."/>
            <person name="Brochu F."/>
            <person name="Boyle B."/>
            <person name="Tanaka K.H."/>
            <person name="Attere S.A."/>
            <person name="Jubinville E."/>
            <person name="Loch T.P."/>
            <person name="Winters A.D."/>
            <person name="Faisal M."/>
            <person name="Frenette M."/>
            <person name="Derome N."/>
            <person name="Charette S.J."/>
        </authorList>
    </citation>
    <scope>NUCLEOTIDE SEQUENCE</scope>
    <source>
        <strain evidence="1">01-B526</strain>
    </source>
</reference>
<protein>
    <submittedName>
        <fullName evidence="1">Uncharacterized protein</fullName>
    </submittedName>
</protein>
<dbReference type="AlphaFoldDB" id="A0A0A7KVW1"/>
<dbReference type="Pfam" id="PF24233">
    <property type="entry name" value="DUF7446"/>
    <property type="match status" value="1"/>
</dbReference>